<feature type="transmembrane region" description="Helical" evidence="6">
    <location>
        <begin position="95"/>
        <end position="114"/>
    </location>
</feature>
<comment type="caution">
    <text evidence="8">The sequence shown here is derived from an EMBL/GenBank/DDBJ whole genome shotgun (WGS) entry which is preliminary data.</text>
</comment>
<dbReference type="EMBL" id="DPPF01000135">
    <property type="protein sequence ID" value="HCW93355.1"/>
    <property type="molecule type" value="Genomic_DNA"/>
</dbReference>
<accession>A0A3D5QBW8</accession>
<dbReference type="PANTHER" id="PTHR32322:SF18">
    <property type="entry name" value="S-ADENOSYLMETHIONINE_S-ADENOSYLHOMOCYSTEINE TRANSPORTER"/>
    <property type="match status" value="1"/>
</dbReference>
<evidence type="ECO:0000259" key="7">
    <source>
        <dbReference type="Pfam" id="PF00892"/>
    </source>
</evidence>
<evidence type="ECO:0000256" key="1">
    <source>
        <dbReference type="ARBA" id="ARBA00004651"/>
    </source>
</evidence>
<feature type="transmembrane region" description="Helical" evidence="6">
    <location>
        <begin position="154"/>
        <end position="170"/>
    </location>
</feature>
<feature type="transmembrane region" description="Helical" evidence="6">
    <location>
        <begin position="34"/>
        <end position="56"/>
    </location>
</feature>
<evidence type="ECO:0000256" key="2">
    <source>
        <dbReference type="ARBA" id="ARBA00022475"/>
    </source>
</evidence>
<proteinExistence type="predicted"/>
<keyword evidence="4 6" id="KW-1133">Transmembrane helix</keyword>
<reference evidence="8 9" key="1">
    <citation type="journal article" date="2018" name="Nat. Biotechnol.">
        <title>A standardized bacterial taxonomy based on genome phylogeny substantially revises the tree of life.</title>
        <authorList>
            <person name="Parks D.H."/>
            <person name="Chuvochina M."/>
            <person name="Waite D.W."/>
            <person name="Rinke C."/>
            <person name="Skarshewski A."/>
            <person name="Chaumeil P.A."/>
            <person name="Hugenholtz P."/>
        </authorList>
    </citation>
    <scope>NUCLEOTIDE SEQUENCE [LARGE SCALE GENOMIC DNA]</scope>
    <source>
        <strain evidence="8">UBA8672</strain>
    </source>
</reference>
<feature type="transmembrane region" description="Helical" evidence="6">
    <location>
        <begin position="123"/>
        <end position="142"/>
    </location>
</feature>
<comment type="subcellular location">
    <subcellularLocation>
        <location evidence="1">Cell membrane</location>
        <topology evidence="1">Multi-pass membrane protein</topology>
    </subcellularLocation>
</comment>
<keyword evidence="5 6" id="KW-0472">Membrane</keyword>
<feature type="transmembrane region" description="Helical" evidence="6">
    <location>
        <begin position="213"/>
        <end position="232"/>
    </location>
</feature>
<feature type="domain" description="EamA" evidence="7">
    <location>
        <begin position="151"/>
        <end position="286"/>
    </location>
</feature>
<evidence type="ECO:0000256" key="5">
    <source>
        <dbReference type="ARBA" id="ARBA00023136"/>
    </source>
</evidence>
<gene>
    <name evidence="8" type="ORF">DHM44_06715</name>
</gene>
<dbReference type="InterPro" id="IPR050638">
    <property type="entry name" value="AA-Vitamin_Transporters"/>
</dbReference>
<name>A0A3D5QBW8_FLESI</name>
<protein>
    <recommendedName>
        <fullName evidence="7">EamA domain-containing protein</fullName>
    </recommendedName>
</protein>
<keyword evidence="2" id="KW-1003">Cell membrane</keyword>
<dbReference type="InterPro" id="IPR000620">
    <property type="entry name" value="EamA_dom"/>
</dbReference>
<dbReference type="GO" id="GO:0005886">
    <property type="term" value="C:plasma membrane"/>
    <property type="evidence" value="ECO:0007669"/>
    <property type="project" value="UniProtKB-SubCell"/>
</dbReference>
<feature type="transmembrane region" description="Helical" evidence="6">
    <location>
        <begin position="68"/>
        <end position="89"/>
    </location>
</feature>
<dbReference type="Proteomes" id="UP000262325">
    <property type="component" value="Unassembled WGS sequence"/>
</dbReference>
<dbReference type="AlphaFoldDB" id="A0A3D5QBW8"/>
<dbReference type="Gene3D" id="1.10.3730.20">
    <property type="match status" value="1"/>
</dbReference>
<evidence type="ECO:0000256" key="6">
    <source>
        <dbReference type="SAM" id="Phobius"/>
    </source>
</evidence>
<evidence type="ECO:0000313" key="8">
    <source>
        <dbReference type="EMBL" id="HCW93355.1"/>
    </source>
</evidence>
<feature type="transmembrane region" description="Helical" evidence="6">
    <location>
        <begin position="244"/>
        <end position="263"/>
    </location>
</feature>
<dbReference type="SUPFAM" id="SSF103481">
    <property type="entry name" value="Multidrug resistance efflux transporter EmrE"/>
    <property type="match status" value="2"/>
</dbReference>
<keyword evidence="3 6" id="KW-0812">Transmembrane</keyword>
<evidence type="ECO:0000313" key="9">
    <source>
        <dbReference type="Proteomes" id="UP000262325"/>
    </source>
</evidence>
<sequence length="293" mass="32776">MKKLKPYILLFLMSVLWGGAFTAAKIAVRDFSPISIIFYRFSLAFIIMVLILFIFYKEKFSYRNFFKCLPAGLTGVFLYNFLWVTGLNYTYAGKASIIIAINPVFTAILAFFIFGERLSLKKIIGVIMAFTGVCLIIVDGNFSTQIFSTNKGDFIVLSAAVFWSIYTLIGKKVLQNISAFESVTYSCFWGSVFMFPIFIFTNFNNVEQGTATGWASIGYLAVFATVLSFVWFYKGVKDIGAGKAASFIYFVPFFGVLISVLVLGEPLTVYLIIGGILIISGIYLINRERQAAK</sequence>
<feature type="domain" description="EamA" evidence="7">
    <location>
        <begin position="6"/>
        <end position="137"/>
    </location>
</feature>
<dbReference type="PANTHER" id="PTHR32322">
    <property type="entry name" value="INNER MEMBRANE TRANSPORTER"/>
    <property type="match status" value="1"/>
</dbReference>
<feature type="transmembrane region" description="Helical" evidence="6">
    <location>
        <begin position="269"/>
        <end position="286"/>
    </location>
</feature>
<evidence type="ECO:0000256" key="3">
    <source>
        <dbReference type="ARBA" id="ARBA00022692"/>
    </source>
</evidence>
<evidence type="ECO:0000256" key="4">
    <source>
        <dbReference type="ARBA" id="ARBA00022989"/>
    </source>
</evidence>
<dbReference type="Pfam" id="PF00892">
    <property type="entry name" value="EamA"/>
    <property type="match status" value="2"/>
</dbReference>
<dbReference type="InterPro" id="IPR037185">
    <property type="entry name" value="EmrE-like"/>
</dbReference>
<feature type="transmembrane region" description="Helical" evidence="6">
    <location>
        <begin position="182"/>
        <end position="201"/>
    </location>
</feature>
<organism evidence="8 9">
    <name type="scientific">Flexistipes sinusarabici</name>
    <dbReference type="NCBI Taxonomy" id="2352"/>
    <lineage>
        <taxon>Bacteria</taxon>
        <taxon>Pseudomonadati</taxon>
        <taxon>Deferribacterota</taxon>
        <taxon>Deferribacteres</taxon>
        <taxon>Deferribacterales</taxon>
        <taxon>Flexistipitaceae</taxon>
        <taxon>Flexistipes</taxon>
    </lineage>
</organism>